<gene>
    <name evidence="1" type="ORF">ESCO_005061</name>
</gene>
<dbReference type="AlphaFoldDB" id="A0A0M9VW18"/>
<dbReference type="OrthoDB" id="72441at2759"/>
<dbReference type="Proteomes" id="UP000053831">
    <property type="component" value="Unassembled WGS sequence"/>
</dbReference>
<comment type="caution">
    <text evidence="1">The sequence shown here is derived from an EMBL/GenBank/DDBJ whole genome shotgun (WGS) entry which is preliminary data.</text>
</comment>
<name>A0A0M9VW18_ESCWE</name>
<keyword evidence="2" id="KW-1185">Reference proteome</keyword>
<accession>A0A0M9VW18</accession>
<dbReference type="EMBL" id="LGSR01000008">
    <property type="protein sequence ID" value="KOS21585.1"/>
    <property type="molecule type" value="Genomic_DNA"/>
</dbReference>
<reference evidence="1 2" key="1">
    <citation type="submission" date="2015-07" db="EMBL/GenBank/DDBJ databases">
        <title>The genome of the fungus Escovopsis weberi, a specialized disease agent of ant agriculture.</title>
        <authorList>
            <person name="de Man T.J."/>
            <person name="Stajich J.E."/>
            <person name="Kubicek C.P."/>
            <person name="Chenthamara K."/>
            <person name="Atanasova L."/>
            <person name="Druzhinina I.S."/>
            <person name="Birnbaum S."/>
            <person name="Barribeau S.M."/>
            <person name="Teiling C."/>
            <person name="Suen G."/>
            <person name="Currie C."/>
            <person name="Gerardo N.M."/>
        </authorList>
    </citation>
    <scope>NUCLEOTIDE SEQUENCE [LARGE SCALE GENOMIC DNA]</scope>
</reference>
<evidence type="ECO:0000313" key="2">
    <source>
        <dbReference type="Proteomes" id="UP000053831"/>
    </source>
</evidence>
<organism evidence="1 2">
    <name type="scientific">Escovopsis weberi</name>
    <dbReference type="NCBI Taxonomy" id="150374"/>
    <lineage>
        <taxon>Eukaryota</taxon>
        <taxon>Fungi</taxon>
        <taxon>Dikarya</taxon>
        <taxon>Ascomycota</taxon>
        <taxon>Pezizomycotina</taxon>
        <taxon>Sordariomycetes</taxon>
        <taxon>Hypocreomycetidae</taxon>
        <taxon>Hypocreales</taxon>
        <taxon>Hypocreaceae</taxon>
        <taxon>Escovopsis</taxon>
    </lineage>
</organism>
<evidence type="ECO:0000313" key="1">
    <source>
        <dbReference type="EMBL" id="KOS21585.1"/>
    </source>
</evidence>
<sequence>MCNDEYFTVVASHDRDQACSVTSSHPSWSSFMHGGTAEGDEERPIIEDIDMLMHILRHCRIDREKREAVENYLEHAIDLAALQNEMHEIMSLFVFQASRRQLLGHFMKKYEETVEDLARQESLELRLRRDALGAAIKHAEEEIRKLAYWSDVKKMAENGEFLAPGESSNAWQGLDQSSPCPPCFA</sequence>
<protein>
    <submittedName>
        <fullName evidence="1">Uncharacterized protein</fullName>
    </submittedName>
</protein>
<proteinExistence type="predicted"/>
<dbReference type="STRING" id="150374.A0A0M9VW18"/>